<dbReference type="OrthoDB" id="8526323at2"/>
<gene>
    <name evidence="2" type="primary">torD</name>
    <name evidence="2" type="ORF">IMCC3135_25260</name>
</gene>
<keyword evidence="1" id="KW-0143">Chaperone</keyword>
<dbReference type="InterPro" id="IPR020945">
    <property type="entry name" value="DMSO/NO3_reduct_chaperone"/>
</dbReference>
<reference evidence="2 3" key="1">
    <citation type="submission" date="2016-12" db="EMBL/GenBank/DDBJ databases">
        <authorList>
            <person name="Song W.-J."/>
            <person name="Kurnit D.M."/>
        </authorList>
    </citation>
    <scope>NUCLEOTIDE SEQUENCE [LARGE SCALE GENOMIC DNA]</scope>
    <source>
        <strain evidence="2 3">IMCC3135</strain>
    </source>
</reference>
<organism evidence="2 3">
    <name type="scientific">Granulosicoccus antarcticus IMCC3135</name>
    <dbReference type="NCBI Taxonomy" id="1192854"/>
    <lineage>
        <taxon>Bacteria</taxon>
        <taxon>Pseudomonadati</taxon>
        <taxon>Pseudomonadota</taxon>
        <taxon>Gammaproteobacteria</taxon>
        <taxon>Chromatiales</taxon>
        <taxon>Granulosicoccaceae</taxon>
        <taxon>Granulosicoccus</taxon>
    </lineage>
</organism>
<keyword evidence="3" id="KW-1185">Reference proteome</keyword>
<dbReference type="SUPFAM" id="SSF89155">
    <property type="entry name" value="TorD-like"/>
    <property type="match status" value="1"/>
</dbReference>
<dbReference type="AlphaFoldDB" id="A0A2Z2NXC7"/>
<evidence type="ECO:0000313" key="2">
    <source>
        <dbReference type="EMBL" id="ASJ75115.1"/>
    </source>
</evidence>
<proteinExistence type="predicted"/>
<sequence>MTSEKPVISVKNEDQFLQDQAQAVRANVYELLSSLLAREPEEQVLERLRQIGEIDPSEGKIAMGWELMKQAALKTDLAAVHEEYFALLLGVGRGELMPFGSWYMTGFLMEKPVAVLRGDLQRLGIERLNGIVESEDHVAALCDAMALIIRHPSEISLETQQAFFNDHLSPWMGRFFNDMQNASAAHFYRSVGFFGESFFEFEQQLLDMQS</sequence>
<dbReference type="PANTHER" id="PTHR34227">
    <property type="entry name" value="CHAPERONE PROTEIN YCDY"/>
    <property type="match status" value="1"/>
</dbReference>
<dbReference type="Pfam" id="PF02613">
    <property type="entry name" value="Nitrate_red_del"/>
    <property type="match status" value="1"/>
</dbReference>
<dbReference type="PANTHER" id="PTHR34227:SF1">
    <property type="entry name" value="DIMETHYL SULFOXIDE REDUCTASE CHAPERONE-RELATED"/>
    <property type="match status" value="1"/>
</dbReference>
<protein>
    <submittedName>
        <fullName evidence="2">Chaperone protein TorD</fullName>
    </submittedName>
</protein>
<accession>A0A2Z2NXC7</accession>
<evidence type="ECO:0000313" key="3">
    <source>
        <dbReference type="Proteomes" id="UP000250079"/>
    </source>
</evidence>
<dbReference type="Gene3D" id="1.10.3480.10">
    <property type="entry name" value="TorD-like"/>
    <property type="match status" value="1"/>
</dbReference>
<dbReference type="Proteomes" id="UP000250079">
    <property type="component" value="Chromosome"/>
</dbReference>
<dbReference type="InterPro" id="IPR036411">
    <property type="entry name" value="TorD-like_sf"/>
</dbReference>
<evidence type="ECO:0000256" key="1">
    <source>
        <dbReference type="ARBA" id="ARBA00023186"/>
    </source>
</evidence>
<dbReference type="KEGG" id="gai:IMCC3135_25260"/>
<dbReference type="EMBL" id="CP018632">
    <property type="protein sequence ID" value="ASJ75115.1"/>
    <property type="molecule type" value="Genomic_DNA"/>
</dbReference>
<dbReference type="RefSeq" id="WP_157736258.1">
    <property type="nucleotide sequence ID" value="NZ_CP018632.1"/>
</dbReference>
<dbReference type="InterPro" id="IPR050289">
    <property type="entry name" value="TorD/DmsD_chaperones"/>
</dbReference>
<name>A0A2Z2NXC7_9GAMM</name>